<gene>
    <name evidence="3" type="ORF">XAT740_LOCUS21103</name>
</gene>
<feature type="coiled-coil region" evidence="1">
    <location>
        <begin position="591"/>
        <end position="618"/>
    </location>
</feature>
<feature type="region of interest" description="Disordered" evidence="2">
    <location>
        <begin position="192"/>
        <end position="270"/>
    </location>
</feature>
<keyword evidence="1" id="KW-0175">Coiled coil</keyword>
<feature type="compositionally biased region" description="Basic residues" evidence="2">
    <location>
        <begin position="9"/>
        <end position="19"/>
    </location>
</feature>
<evidence type="ECO:0000313" key="3">
    <source>
        <dbReference type="EMBL" id="CAF1153925.1"/>
    </source>
</evidence>
<feature type="region of interest" description="Disordered" evidence="2">
    <location>
        <begin position="307"/>
        <end position="386"/>
    </location>
</feature>
<feature type="region of interest" description="Disordered" evidence="2">
    <location>
        <begin position="83"/>
        <end position="179"/>
    </location>
</feature>
<accession>A0A814SXF0</accession>
<feature type="compositionally biased region" description="Low complexity" evidence="2">
    <location>
        <begin position="84"/>
        <end position="107"/>
    </location>
</feature>
<dbReference type="AlphaFoldDB" id="A0A814SXF0"/>
<organism evidence="3 4">
    <name type="scientific">Adineta ricciae</name>
    <name type="common">Rotifer</name>
    <dbReference type="NCBI Taxonomy" id="249248"/>
    <lineage>
        <taxon>Eukaryota</taxon>
        <taxon>Metazoa</taxon>
        <taxon>Spiralia</taxon>
        <taxon>Gnathifera</taxon>
        <taxon>Rotifera</taxon>
        <taxon>Eurotatoria</taxon>
        <taxon>Bdelloidea</taxon>
        <taxon>Adinetida</taxon>
        <taxon>Adinetidae</taxon>
        <taxon>Adineta</taxon>
    </lineage>
</organism>
<reference evidence="3" key="1">
    <citation type="submission" date="2021-02" db="EMBL/GenBank/DDBJ databases">
        <authorList>
            <person name="Nowell W R."/>
        </authorList>
    </citation>
    <scope>NUCLEOTIDE SEQUENCE</scope>
</reference>
<evidence type="ECO:0000313" key="4">
    <source>
        <dbReference type="Proteomes" id="UP000663828"/>
    </source>
</evidence>
<feature type="compositionally biased region" description="Low complexity" evidence="2">
    <location>
        <begin position="148"/>
        <end position="163"/>
    </location>
</feature>
<sequence length="629" mass="69731">MGACTSAARYRKKHHRQLHKATPAKNSHRLDNKQQVTFSPATILSKPQSQRPQSLFTNLDLQSSTFIETTLYKTDTNSLIQLYSSNNNNNNNSNRNSWMSSSSSSKSHPQPRIPVPKTRLPVYQATPTVPLRPKNGLTIGKSRSTPRPMSVSNRSSLPSPSQSVTQPRLGSIPRPTAPGLQPAQAALLEARSRSISPSSTNGTKSTSTQHVTKTQTIPNRFHTTITSKSKVAPSSSNRVQKDSPSTTATADRQRLNISSRPSNSPSLIPSAQAIKTDVNAIRDRYKAPKRMNFFTRRTPIANALKASPIEPTVIEEEKNEQSSADEHTASFPVESQNDDLTTDSVHHGDSAYASTESPTNHPTSAQRSQASRYRHRTPSTLSSSSALSNVLNQEGLLDDDNCSLKSDDLICDYDDTLTLDSVSKTNRTDSISSTSLSLDINKNSSSTTKVYASAMQPSFKDNRPANNVRESLDELNRLSHRMDSVFEQDPHRLTRSISLKPPSTTLPPRDDAEQITMDIESYRQVMKDVMVVKTILHQLDRLLKHSDGANMTDSMIGSFHDSMISSRHQSLSGMACESHIRTNPIDENSSYDDLVKELLTLRKEREQDKQTIKLLQEQMYKYSSQANGS</sequence>
<feature type="region of interest" description="Disordered" evidence="2">
    <location>
        <begin position="1"/>
        <end position="32"/>
    </location>
</feature>
<protein>
    <submittedName>
        <fullName evidence="3">Uncharacterized protein</fullName>
    </submittedName>
</protein>
<name>A0A814SXF0_ADIRI</name>
<comment type="caution">
    <text evidence="3">The sequence shown here is derived from an EMBL/GenBank/DDBJ whole genome shotgun (WGS) entry which is preliminary data.</text>
</comment>
<evidence type="ECO:0000256" key="2">
    <source>
        <dbReference type="SAM" id="MobiDB-lite"/>
    </source>
</evidence>
<dbReference type="EMBL" id="CAJNOR010001501">
    <property type="protein sequence ID" value="CAF1153925.1"/>
    <property type="molecule type" value="Genomic_DNA"/>
</dbReference>
<feature type="compositionally biased region" description="Basic and acidic residues" evidence="2">
    <location>
        <begin position="315"/>
        <end position="328"/>
    </location>
</feature>
<feature type="compositionally biased region" description="Polar residues" evidence="2">
    <location>
        <begin position="352"/>
        <end position="371"/>
    </location>
</feature>
<dbReference type="Proteomes" id="UP000663828">
    <property type="component" value="Unassembled WGS sequence"/>
</dbReference>
<evidence type="ECO:0000256" key="1">
    <source>
        <dbReference type="SAM" id="Coils"/>
    </source>
</evidence>
<keyword evidence="4" id="KW-1185">Reference proteome</keyword>
<proteinExistence type="predicted"/>
<feature type="compositionally biased region" description="Polar residues" evidence="2">
    <location>
        <begin position="193"/>
        <end position="269"/>
    </location>
</feature>